<keyword evidence="3" id="KW-1185">Reference proteome</keyword>
<feature type="compositionally biased region" description="Polar residues" evidence="1">
    <location>
        <begin position="202"/>
        <end position="213"/>
    </location>
</feature>
<feature type="compositionally biased region" description="Low complexity" evidence="1">
    <location>
        <begin position="122"/>
        <end position="134"/>
    </location>
</feature>
<dbReference type="Proteomes" id="UP001213681">
    <property type="component" value="Unassembled WGS sequence"/>
</dbReference>
<feature type="compositionally biased region" description="Low complexity" evidence="1">
    <location>
        <begin position="431"/>
        <end position="444"/>
    </location>
</feature>
<evidence type="ECO:0000313" key="2">
    <source>
        <dbReference type="EMBL" id="KAJ5439404.1"/>
    </source>
</evidence>
<comment type="caution">
    <text evidence="2">The sequence shown here is derived from an EMBL/GenBank/DDBJ whole genome shotgun (WGS) entry which is preliminary data.</text>
</comment>
<feature type="compositionally biased region" description="Polar residues" evidence="1">
    <location>
        <begin position="409"/>
        <end position="425"/>
    </location>
</feature>
<reference evidence="2" key="2">
    <citation type="journal article" date="2023" name="IMA Fungus">
        <title>Comparative genomic study of the Penicillium genus elucidates a diverse pangenome and 15 lateral gene transfer events.</title>
        <authorList>
            <person name="Petersen C."/>
            <person name="Sorensen T."/>
            <person name="Nielsen M.R."/>
            <person name="Sondergaard T.E."/>
            <person name="Sorensen J.L."/>
            <person name="Fitzpatrick D.A."/>
            <person name="Frisvad J.C."/>
            <person name="Nielsen K.L."/>
        </authorList>
    </citation>
    <scope>NUCLEOTIDE SEQUENCE</scope>
    <source>
        <strain evidence="2">IBT 16125</strain>
    </source>
</reference>
<name>A0AAD6C1H8_9EURO</name>
<feature type="compositionally biased region" description="Polar residues" evidence="1">
    <location>
        <begin position="551"/>
        <end position="560"/>
    </location>
</feature>
<sequence length="870" mass="93448">MASQPQPDVGGSAVQTVDPQGVHAEDAASVPSEEPASKQPTLGDDNPETSSRGDGGVDETRTTRPRPLRPDAASFRPSGSLRPEAPSFMPSASALIVSPSVSSSRPPNRVIVDTSGRPQLTSFLPNSSSSSLPHPIFPPSPASHFLRFSSPRQPFDSSSASFGSTVYSSLPSSQNPSASRSQNFPHPFSSRPPGHARLPYLNISQQPGSSSSLARIHPNRRKLGFSSAFARNTPVAPQTTRQPHPTASQTTMHRQGRYDQRAHLGASPVFFPGYPPPGMTFYPGPVPPYTGTFFMGPQFPQFIPFPHPHPYPYPQPFFAGPFGQPIPFPVGPGFPQPGAAAFPVGPAGPYPSFGPQSQPQGNLVISATGNFSAASSNFWAAPNQFWAPPGHIALGPTLSMPREMAVPQAPSQQGLNQSAGNTSRGTGMGVPTATGTSTTRGARPLIPTAAEFRPASARDMSTNEEQTARSSESTVSQRPSAVTPQTRPGQPQRSRLVPVPWQVAAARASSRRGSQVPPSGPFGPWVNNPMGGPSGLAQQHAAPAMEIFGRPQNTGISQAVNKEDNQQGPRDGRGEPVTPPNAGPVTPQGAAPVVRQLGSPFVYRPYLGPSDSRTPWTTPSPPRTPTRNSLIAHEEWRVRRSVEVLPDPERLERQLQALEEYRAQVERRAEEQPEDREANVRLASMMADSSHPFSSWPRTPRTGQAGQRRLADPTEQLAAPFDQVFENLSSYVNGYSNYQGLPRDANTVGISDVSGRLPRHQPSWQHRAYAQPPDWENPEVLNDPEIRGNWPNNASTGPDNGPSGTDQATPPWSLALGPPVVSQRDRVRRWLSPRAGHGLNASPEAADAYHWRLEDVKASPSRSAPQGGHH</sequence>
<feature type="compositionally biased region" description="Polar residues" evidence="1">
    <location>
        <begin position="150"/>
        <end position="167"/>
    </location>
</feature>
<dbReference type="AlphaFoldDB" id="A0AAD6C1H8"/>
<dbReference type="EMBL" id="JAPVEA010000008">
    <property type="protein sequence ID" value="KAJ5439404.1"/>
    <property type="molecule type" value="Genomic_DNA"/>
</dbReference>
<feature type="compositionally biased region" description="Polar residues" evidence="1">
    <location>
        <begin position="790"/>
        <end position="810"/>
    </location>
</feature>
<organism evidence="2 3">
    <name type="scientific">Penicillium daleae</name>
    <dbReference type="NCBI Taxonomy" id="63821"/>
    <lineage>
        <taxon>Eukaryota</taxon>
        <taxon>Fungi</taxon>
        <taxon>Dikarya</taxon>
        <taxon>Ascomycota</taxon>
        <taxon>Pezizomycotina</taxon>
        <taxon>Eurotiomycetes</taxon>
        <taxon>Eurotiomycetidae</taxon>
        <taxon>Eurotiales</taxon>
        <taxon>Aspergillaceae</taxon>
        <taxon>Penicillium</taxon>
    </lineage>
</organism>
<feature type="compositionally biased region" description="Polar residues" evidence="1">
    <location>
        <begin position="459"/>
        <end position="493"/>
    </location>
</feature>
<feature type="region of interest" description="Disordered" evidence="1">
    <location>
        <begin position="752"/>
        <end position="819"/>
    </location>
</feature>
<gene>
    <name evidence="2" type="ORF">N7458_010402</name>
</gene>
<feature type="compositionally biased region" description="Low complexity" evidence="1">
    <location>
        <begin position="504"/>
        <end position="514"/>
    </location>
</feature>
<feature type="region of interest" description="Disordered" evidence="1">
    <location>
        <begin position="406"/>
        <end position="630"/>
    </location>
</feature>
<accession>A0AAD6C1H8</accession>
<evidence type="ECO:0000256" key="1">
    <source>
        <dbReference type="SAM" id="MobiDB-lite"/>
    </source>
</evidence>
<dbReference type="RefSeq" id="XP_056762633.1">
    <property type="nucleotide sequence ID" value="XM_056913784.1"/>
</dbReference>
<feature type="compositionally biased region" description="Low complexity" evidence="1">
    <location>
        <begin position="90"/>
        <end position="112"/>
    </location>
</feature>
<feature type="compositionally biased region" description="Basic and acidic residues" evidence="1">
    <location>
        <begin position="561"/>
        <end position="574"/>
    </location>
</feature>
<feature type="compositionally biased region" description="Low complexity" evidence="1">
    <location>
        <begin position="168"/>
        <end position="183"/>
    </location>
</feature>
<evidence type="ECO:0000313" key="3">
    <source>
        <dbReference type="Proteomes" id="UP001213681"/>
    </source>
</evidence>
<protein>
    <submittedName>
        <fullName evidence="2">Uncharacterized protein</fullName>
    </submittedName>
</protein>
<dbReference type="GeneID" id="81604027"/>
<proteinExistence type="predicted"/>
<feature type="region of interest" description="Disordered" evidence="1">
    <location>
        <begin position="1"/>
        <end position="256"/>
    </location>
</feature>
<feature type="compositionally biased region" description="Polar residues" evidence="1">
    <location>
        <begin position="235"/>
        <end position="253"/>
    </location>
</feature>
<reference evidence="2" key="1">
    <citation type="submission" date="2022-12" db="EMBL/GenBank/DDBJ databases">
        <authorList>
            <person name="Petersen C."/>
        </authorList>
    </citation>
    <scope>NUCLEOTIDE SEQUENCE</scope>
    <source>
        <strain evidence="2">IBT 16125</strain>
    </source>
</reference>